<feature type="compositionally biased region" description="Basic and acidic residues" evidence="1">
    <location>
        <begin position="81"/>
        <end position="97"/>
    </location>
</feature>
<evidence type="ECO:0000313" key="3">
    <source>
        <dbReference type="Proteomes" id="UP001152519"/>
    </source>
</evidence>
<accession>A0A9W4GV18</accession>
<organism evidence="2 3">
    <name type="scientific">Actinacidiphila cocklensis</name>
    <dbReference type="NCBI Taxonomy" id="887465"/>
    <lineage>
        <taxon>Bacteria</taxon>
        <taxon>Bacillati</taxon>
        <taxon>Actinomycetota</taxon>
        <taxon>Actinomycetes</taxon>
        <taxon>Kitasatosporales</taxon>
        <taxon>Streptomycetaceae</taxon>
        <taxon>Actinacidiphila</taxon>
    </lineage>
</organism>
<comment type="caution">
    <text evidence="2">The sequence shown here is derived from an EMBL/GenBank/DDBJ whole genome shotgun (WGS) entry which is preliminary data.</text>
</comment>
<feature type="compositionally biased region" description="Basic and acidic residues" evidence="1">
    <location>
        <begin position="35"/>
        <end position="58"/>
    </location>
</feature>
<evidence type="ECO:0000313" key="2">
    <source>
        <dbReference type="EMBL" id="CAG6396262.1"/>
    </source>
</evidence>
<evidence type="ECO:0000256" key="1">
    <source>
        <dbReference type="SAM" id="MobiDB-lite"/>
    </source>
</evidence>
<sequence>MVHESWGGSWDLRGDDGTAANACHRCGSDQAGVRPGRDAGTPEHPDRQAERAGRRRGEGLAQPGGERLPGAAAQHQRRRRDRTEDARPRRGGRAAEP</sequence>
<reference evidence="2" key="1">
    <citation type="submission" date="2021-05" db="EMBL/GenBank/DDBJ databases">
        <authorList>
            <person name="Arsene-Ploetze F."/>
        </authorList>
    </citation>
    <scope>NUCLEOTIDE SEQUENCE</scope>
    <source>
        <strain evidence="2">DSM 42138</strain>
    </source>
</reference>
<name>A0A9W4GV18_9ACTN</name>
<dbReference type="EMBL" id="CAJSLV010000070">
    <property type="protein sequence ID" value="CAG6396262.1"/>
    <property type="molecule type" value="Genomic_DNA"/>
</dbReference>
<proteinExistence type="predicted"/>
<keyword evidence="3" id="KW-1185">Reference proteome</keyword>
<gene>
    <name evidence="2" type="ORF">SCOCK_40182</name>
</gene>
<dbReference type="Proteomes" id="UP001152519">
    <property type="component" value="Unassembled WGS sequence"/>
</dbReference>
<feature type="region of interest" description="Disordered" evidence="1">
    <location>
        <begin position="1"/>
        <end position="97"/>
    </location>
</feature>
<dbReference type="AlphaFoldDB" id="A0A9W4GV18"/>
<protein>
    <submittedName>
        <fullName evidence="2">Uncharacterized protein</fullName>
    </submittedName>
</protein>